<sequence>MASVSLPADLASQGHLDLTELIGVPLPSSVSFVTGYGGFPAYSFGPGANVGRPARTLIPPTFFRDFAISVTVKPSSDRGGVLFAITDAFQKIIYLGLRLSGVEDGRQRVILYYTEPGSHVSHEAAAFPVPVMTHRWIRFAVVVQGEEVILLVDCEEHSHVPFQRSSWPLAFEPSAGIFVGNAGATGLDRFTGSIQQLTIHPDPRIPEEMCEAEGSSASGEASGLLEAEGVAEILEAVSYTQAPSKEAKVEPINTPPTPSPPSEDAELSGEPVPEGTPETTNLSVVMHRSPEQGSGEVLNDTLEGVHTMDGAPVTDVGSGDGAFIHVTEEGVHAEEGLAATAAVGEAEVPTSTAGEAETSGVPTGGPVLSLSTEVMGEGVTLGADAEEGSAAAAAGEAEVPGSSAGEVKAGSVPTAGATLSTAIQDAGEGVTWGAVGEGMFTTPAAAAEVPLSTSEEEETRGVPTGGLVPPTRTVAPEQVVASGSGDEEDLAAAAREEPLPSTVAEELDSSPPEGPPLPIPTVASERGVTLEDGCEVKSEDAGLGMFGKLSTFGIMIHLRLFSNCPGIVGDQSRLLLVPLGKPAIAHRDLKSKNILVKKNGTCCIADLGLAVRHDSATDTIDIAPNHRVGTKRYMAPEVLDDSINMKHFESFKRADIYAMGLVFWEIARRCSIGGIHEDYQLPYYDLVPSDPSVEEMRKVVCEQKLRPNIPNRWQSCEALRVMAKIMRECWYANGAARLTALRIKKTLSQLSQQEGIKM</sequence>
<keyword evidence="16" id="KW-0472">Membrane</keyword>
<feature type="region of interest" description="Disordered" evidence="19">
    <location>
        <begin position="242"/>
        <end position="281"/>
    </location>
</feature>
<dbReference type="GO" id="GO:0046332">
    <property type="term" value="F:SMAD binding"/>
    <property type="evidence" value="ECO:0007669"/>
    <property type="project" value="TreeGrafter"/>
</dbReference>
<dbReference type="GO" id="GO:0005581">
    <property type="term" value="C:collagen trimer"/>
    <property type="evidence" value="ECO:0007669"/>
    <property type="project" value="UniProtKB-KW"/>
</dbReference>
<name>A0A7F8Q1T5_LEPWE</name>
<dbReference type="KEGG" id="lww:102749613"/>
<evidence type="ECO:0000256" key="7">
    <source>
        <dbReference type="ARBA" id="ARBA00022679"/>
    </source>
</evidence>
<keyword evidence="10" id="KW-0677">Repeat</keyword>
<evidence type="ECO:0000259" key="20">
    <source>
        <dbReference type="PROSITE" id="PS50011"/>
    </source>
</evidence>
<keyword evidence="15" id="KW-1133">Transmembrane helix</keyword>
<dbReference type="InterPro" id="IPR001791">
    <property type="entry name" value="Laminin_G"/>
</dbReference>
<dbReference type="OrthoDB" id="10060752at2759"/>
<evidence type="ECO:0000256" key="9">
    <source>
        <dbReference type="ARBA" id="ARBA00022729"/>
    </source>
</evidence>
<dbReference type="Pfam" id="PF00069">
    <property type="entry name" value="Pkinase"/>
    <property type="match status" value="1"/>
</dbReference>
<evidence type="ECO:0000256" key="17">
    <source>
        <dbReference type="ARBA" id="ARBA00023170"/>
    </source>
</evidence>
<dbReference type="FunFam" id="1.10.510.10:FF:000304">
    <property type="entry name" value="Receptor protein serine/threonine kinase"/>
    <property type="match status" value="1"/>
</dbReference>
<keyword evidence="21" id="KW-1185">Reference proteome</keyword>
<dbReference type="CDD" id="cd00110">
    <property type="entry name" value="LamG"/>
    <property type="match status" value="1"/>
</dbReference>
<evidence type="ECO:0000256" key="13">
    <source>
        <dbReference type="ARBA" id="ARBA00022840"/>
    </source>
</evidence>
<feature type="domain" description="Protein kinase" evidence="20">
    <location>
        <begin position="429"/>
        <end position="750"/>
    </location>
</feature>
<dbReference type="GO" id="GO:0005886">
    <property type="term" value="C:plasma membrane"/>
    <property type="evidence" value="ECO:0007669"/>
    <property type="project" value="TreeGrafter"/>
</dbReference>
<reference evidence="22" key="1">
    <citation type="submission" date="2025-08" db="UniProtKB">
        <authorList>
            <consortium name="RefSeq"/>
        </authorList>
    </citation>
    <scope>IDENTIFICATION</scope>
    <source>
        <tissue evidence="22">Liver</tissue>
    </source>
</reference>
<dbReference type="Gene3D" id="1.10.510.10">
    <property type="entry name" value="Transferase(Phosphotransferase) domain 1"/>
    <property type="match status" value="1"/>
</dbReference>
<evidence type="ECO:0000313" key="21">
    <source>
        <dbReference type="Proteomes" id="UP000245341"/>
    </source>
</evidence>
<evidence type="ECO:0000256" key="8">
    <source>
        <dbReference type="ARBA" id="ARBA00022692"/>
    </source>
</evidence>
<keyword evidence="6" id="KW-0723">Serine/threonine-protein kinase</keyword>
<keyword evidence="17" id="KW-0675">Receptor</keyword>
<keyword evidence="18" id="KW-0464">Manganese</keyword>
<organism evidence="21 22">
    <name type="scientific">Leptonychotes weddellii</name>
    <name type="common">Weddell seal</name>
    <name type="synonym">Otaria weddellii</name>
    <dbReference type="NCBI Taxonomy" id="9713"/>
    <lineage>
        <taxon>Eukaryota</taxon>
        <taxon>Metazoa</taxon>
        <taxon>Chordata</taxon>
        <taxon>Craniata</taxon>
        <taxon>Vertebrata</taxon>
        <taxon>Euteleostomi</taxon>
        <taxon>Mammalia</taxon>
        <taxon>Eutheria</taxon>
        <taxon>Laurasiatheria</taxon>
        <taxon>Carnivora</taxon>
        <taxon>Caniformia</taxon>
        <taxon>Pinnipedia</taxon>
        <taxon>Phocidae</taxon>
        <taxon>Monachinae</taxon>
        <taxon>Lobodontini</taxon>
        <taxon>Leptonychotes</taxon>
    </lineage>
</organism>
<comment type="subcellular location">
    <subcellularLocation>
        <location evidence="3">Membrane</location>
        <topology evidence="3">Single-pass type I membrane protein</topology>
    </subcellularLocation>
</comment>
<gene>
    <name evidence="22" type="primary">LOC102749613</name>
</gene>
<dbReference type="GeneID" id="102749613"/>
<dbReference type="Gene3D" id="2.60.120.200">
    <property type="match status" value="1"/>
</dbReference>
<evidence type="ECO:0000256" key="6">
    <source>
        <dbReference type="ARBA" id="ARBA00022527"/>
    </source>
</evidence>
<dbReference type="RefSeq" id="XP_030874323.1">
    <property type="nucleotide sequence ID" value="XM_031018463.1"/>
</dbReference>
<dbReference type="PROSITE" id="PS50011">
    <property type="entry name" value="PROTEIN_KINASE_DOM"/>
    <property type="match status" value="1"/>
</dbReference>
<evidence type="ECO:0000256" key="3">
    <source>
        <dbReference type="ARBA" id="ARBA00004479"/>
    </source>
</evidence>
<accession>A0A7F8Q1T5</accession>
<proteinExistence type="inferred from homology"/>
<dbReference type="GO" id="GO:0007179">
    <property type="term" value="P:transforming growth factor beta receptor signaling pathway"/>
    <property type="evidence" value="ECO:0007669"/>
    <property type="project" value="TreeGrafter"/>
</dbReference>
<dbReference type="InterPro" id="IPR000719">
    <property type="entry name" value="Prot_kinase_dom"/>
</dbReference>
<protein>
    <recommendedName>
        <fullName evidence="5">receptor protein serine/threonine kinase</fullName>
        <ecNumber evidence="5">2.7.11.30</ecNumber>
    </recommendedName>
</protein>
<comment type="cofactor">
    <cofactor evidence="1">
        <name>Mn(2+)</name>
        <dbReference type="ChEBI" id="CHEBI:29035"/>
    </cofactor>
</comment>
<keyword evidence="9" id="KW-0732">Signal</keyword>
<dbReference type="SUPFAM" id="SSF56112">
    <property type="entry name" value="Protein kinase-like (PK-like)"/>
    <property type="match status" value="1"/>
</dbReference>
<evidence type="ECO:0000313" key="22">
    <source>
        <dbReference type="RefSeq" id="XP_030874323.1"/>
    </source>
</evidence>
<evidence type="ECO:0000256" key="11">
    <source>
        <dbReference type="ARBA" id="ARBA00022741"/>
    </source>
</evidence>
<dbReference type="EC" id="2.7.11.30" evidence="5"/>
<evidence type="ECO:0000256" key="4">
    <source>
        <dbReference type="ARBA" id="ARBA00009605"/>
    </source>
</evidence>
<keyword evidence="11" id="KW-0547">Nucleotide-binding</keyword>
<evidence type="ECO:0000256" key="1">
    <source>
        <dbReference type="ARBA" id="ARBA00001936"/>
    </source>
</evidence>
<dbReference type="SUPFAM" id="SSF49899">
    <property type="entry name" value="Concanavalin A-like lectins/glucanases"/>
    <property type="match status" value="1"/>
</dbReference>
<keyword evidence="7" id="KW-0808">Transferase</keyword>
<evidence type="ECO:0000256" key="16">
    <source>
        <dbReference type="ARBA" id="ARBA00023136"/>
    </source>
</evidence>
<evidence type="ECO:0000256" key="15">
    <source>
        <dbReference type="ARBA" id="ARBA00022989"/>
    </source>
</evidence>
<dbReference type="InterPro" id="IPR011009">
    <property type="entry name" value="Kinase-like_dom_sf"/>
</dbReference>
<evidence type="ECO:0000256" key="12">
    <source>
        <dbReference type="ARBA" id="ARBA00022777"/>
    </source>
</evidence>
<dbReference type="SMART" id="SM00220">
    <property type="entry name" value="S_TKc"/>
    <property type="match status" value="1"/>
</dbReference>
<dbReference type="InterPro" id="IPR048287">
    <property type="entry name" value="TSPN-like_N"/>
</dbReference>
<evidence type="ECO:0000256" key="14">
    <source>
        <dbReference type="ARBA" id="ARBA00022842"/>
    </source>
</evidence>
<dbReference type="GO" id="GO:0005025">
    <property type="term" value="F:transforming growth factor beta receptor activity, type I"/>
    <property type="evidence" value="ECO:0007669"/>
    <property type="project" value="TreeGrafter"/>
</dbReference>
<dbReference type="GO" id="GO:0005524">
    <property type="term" value="F:ATP binding"/>
    <property type="evidence" value="ECO:0007669"/>
    <property type="project" value="UniProtKB-KW"/>
</dbReference>
<dbReference type="FunFam" id="2.60.120.200:FF:000039">
    <property type="entry name" value="Collagen XV alpha 1 chain"/>
    <property type="match status" value="1"/>
</dbReference>
<dbReference type="PANTHER" id="PTHR23255">
    <property type="entry name" value="TRANSFORMING GROWTH FACTOR-BETA RECEPTOR TYPE I AND II"/>
    <property type="match status" value="1"/>
</dbReference>
<keyword evidence="22" id="KW-0176">Collagen</keyword>
<dbReference type="InterPro" id="IPR000333">
    <property type="entry name" value="TGFB_receptor"/>
</dbReference>
<dbReference type="PANTHER" id="PTHR23255:SF61">
    <property type="entry name" value="TGF-BETA RECEPTOR TYPE-1"/>
    <property type="match status" value="1"/>
</dbReference>
<feature type="region of interest" description="Disordered" evidence="19">
    <location>
        <begin position="449"/>
        <end position="473"/>
    </location>
</feature>
<dbReference type="SMART" id="SM00210">
    <property type="entry name" value="TSPN"/>
    <property type="match status" value="1"/>
</dbReference>
<dbReference type="GO" id="GO:0043235">
    <property type="term" value="C:receptor complex"/>
    <property type="evidence" value="ECO:0007669"/>
    <property type="project" value="TreeGrafter"/>
</dbReference>
<keyword evidence="14" id="KW-0460">Magnesium</keyword>
<dbReference type="InterPro" id="IPR008271">
    <property type="entry name" value="Ser/Thr_kinase_AS"/>
</dbReference>
<keyword evidence="8" id="KW-0812">Transmembrane</keyword>
<evidence type="ECO:0000256" key="18">
    <source>
        <dbReference type="ARBA" id="ARBA00023211"/>
    </source>
</evidence>
<comment type="cofactor">
    <cofactor evidence="2">
        <name>Mg(2+)</name>
        <dbReference type="ChEBI" id="CHEBI:18420"/>
    </cofactor>
</comment>
<keyword evidence="12" id="KW-0418">Kinase</keyword>
<dbReference type="GO" id="GO:0007507">
    <property type="term" value="P:heart development"/>
    <property type="evidence" value="ECO:0007669"/>
    <property type="project" value="TreeGrafter"/>
</dbReference>
<evidence type="ECO:0000256" key="19">
    <source>
        <dbReference type="SAM" id="MobiDB-lite"/>
    </source>
</evidence>
<dbReference type="PROSITE" id="PS00108">
    <property type="entry name" value="PROTEIN_KINASE_ST"/>
    <property type="match status" value="1"/>
</dbReference>
<dbReference type="AlphaFoldDB" id="A0A7F8Q1T5"/>
<keyword evidence="13" id="KW-0067">ATP-binding</keyword>
<dbReference type="SMART" id="SM00282">
    <property type="entry name" value="LamG"/>
    <property type="match status" value="1"/>
</dbReference>
<evidence type="ECO:0000256" key="5">
    <source>
        <dbReference type="ARBA" id="ARBA00012401"/>
    </source>
</evidence>
<dbReference type="InterPro" id="IPR013320">
    <property type="entry name" value="ConA-like_dom_sf"/>
</dbReference>
<comment type="similarity">
    <text evidence="4">Belongs to the protein kinase superfamily. TKL Ser/Thr protein kinase family. TGFB receptor subfamily.</text>
</comment>
<feature type="region of interest" description="Disordered" evidence="19">
    <location>
        <begin position="387"/>
        <end position="408"/>
    </location>
</feature>
<dbReference type="Proteomes" id="UP000245341">
    <property type="component" value="Unplaced"/>
</dbReference>
<evidence type="ECO:0000256" key="2">
    <source>
        <dbReference type="ARBA" id="ARBA00001946"/>
    </source>
</evidence>
<evidence type="ECO:0000256" key="10">
    <source>
        <dbReference type="ARBA" id="ARBA00022737"/>
    </source>
</evidence>
<feature type="compositionally biased region" description="Low complexity" evidence="19">
    <location>
        <begin position="388"/>
        <end position="406"/>
    </location>
</feature>